<name>A0A4S8KQ21_DENBC</name>
<dbReference type="OrthoDB" id="3013045at2759"/>
<organism evidence="2 3">
    <name type="scientific">Dendrothele bispora (strain CBS 962.96)</name>
    <dbReference type="NCBI Taxonomy" id="1314807"/>
    <lineage>
        <taxon>Eukaryota</taxon>
        <taxon>Fungi</taxon>
        <taxon>Dikarya</taxon>
        <taxon>Basidiomycota</taxon>
        <taxon>Agaricomycotina</taxon>
        <taxon>Agaricomycetes</taxon>
        <taxon>Agaricomycetidae</taxon>
        <taxon>Agaricales</taxon>
        <taxon>Agaricales incertae sedis</taxon>
        <taxon>Dendrothele</taxon>
    </lineage>
</organism>
<evidence type="ECO:0000313" key="3">
    <source>
        <dbReference type="Proteomes" id="UP000297245"/>
    </source>
</evidence>
<evidence type="ECO:0000313" key="2">
    <source>
        <dbReference type="EMBL" id="THU77661.1"/>
    </source>
</evidence>
<keyword evidence="3" id="KW-1185">Reference proteome</keyword>
<accession>A0A4S8KQ21</accession>
<proteinExistence type="predicted"/>
<dbReference type="Proteomes" id="UP000297245">
    <property type="component" value="Unassembled WGS sequence"/>
</dbReference>
<protein>
    <submittedName>
        <fullName evidence="2">Uncharacterized protein</fullName>
    </submittedName>
</protein>
<evidence type="ECO:0000256" key="1">
    <source>
        <dbReference type="SAM" id="MobiDB-lite"/>
    </source>
</evidence>
<dbReference type="EMBL" id="ML180370">
    <property type="protein sequence ID" value="THU77661.1"/>
    <property type="molecule type" value="Genomic_DNA"/>
</dbReference>
<sequence>MQDGDPILFWECMKTNALVSELAEFAIVILSIVINTAGNEHQFSGVKVTKDRLRNCLRLQKLKSNLREQQYADGLHDVQGSRKNHSEEHIQTLLEVPWYESLLAAPQDSHDFIDTQSGWSRRGLLVNTQKKWRVGLKKWMDEAKKFDDDSDDNLKALRDGQEAEDEIPDDGELEGSGDEYEA</sequence>
<dbReference type="AlphaFoldDB" id="A0A4S8KQ21"/>
<feature type="region of interest" description="Disordered" evidence="1">
    <location>
        <begin position="148"/>
        <end position="182"/>
    </location>
</feature>
<feature type="compositionally biased region" description="Basic and acidic residues" evidence="1">
    <location>
        <begin position="148"/>
        <end position="161"/>
    </location>
</feature>
<reference evidence="2 3" key="1">
    <citation type="journal article" date="2019" name="Nat. Ecol. Evol.">
        <title>Megaphylogeny resolves global patterns of mushroom evolution.</title>
        <authorList>
            <person name="Varga T."/>
            <person name="Krizsan K."/>
            <person name="Foldi C."/>
            <person name="Dima B."/>
            <person name="Sanchez-Garcia M."/>
            <person name="Sanchez-Ramirez S."/>
            <person name="Szollosi G.J."/>
            <person name="Szarkandi J.G."/>
            <person name="Papp V."/>
            <person name="Albert L."/>
            <person name="Andreopoulos W."/>
            <person name="Angelini C."/>
            <person name="Antonin V."/>
            <person name="Barry K.W."/>
            <person name="Bougher N.L."/>
            <person name="Buchanan P."/>
            <person name="Buyck B."/>
            <person name="Bense V."/>
            <person name="Catcheside P."/>
            <person name="Chovatia M."/>
            <person name="Cooper J."/>
            <person name="Damon W."/>
            <person name="Desjardin D."/>
            <person name="Finy P."/>
            <person name="Geml J."/>
            <person name="Haridas S."/>
            <person name="Hughes K."/>
            <person name="Justo A."/>
            <person name="Karasinski D."/>
            <person name="Kautmanova I."/>
            <person name="Kiss B."/>
            <person name="Kocsube S."/>
            <person name="Kotiranta H."/>
            <person name="LaButti K.M."/>
            <person name="Lechner B.E."/>
            <person name="Liimatainen K."/>
            <person name="Lipzen A."/>
            <person name="Lukacs Z."/>
            <person name="Mihaltcheva S."/>
            <person name="Morgado L.N."/>
            <person name="Niskanen T."/>
            <person name="Noordeloos M.E."/>
            <person name="Ohm R.A."/>
            <person name="Ortiz-Santana B."/>
            <person name="Ovrebo C."/>
            <person name="Racz N."/>
            <person name="Riley R."/>
            <person name="Savchenko A."/>
            <person name="Shiryaev A."/>
            <person name="Soop K."/>
            <person name="Spirin V."/>
            <person name="Szebenyi C."/>
            <person name="Tomsovsky M."/>
            <person name="Tulloss R.E."/>
            <person name="Uehling J."/>
            <person name="Grigoriev I.V."/>
            <person name="Vagvolgyi C."/>
            <person name="Papp T."/>
            <person name="Martin F.M."/>
            <person name="Miettinen O."/>
            <person name="Hibbett D.S."/>
            <person name="Nagy L.G."/>
        </authorList>
    </citation>
    <scope>NUCLEOTIDE SEQUENCE [LARGE SCALE GENOMIC DNA]</scope>
    <source>
        <strain evidence="2 3">CBS 962.96</strain>
    </source>
</reference>
<feature type="compositionally biased region" description="Acidic residues" evidence="1">
    <location>
        <begin position="162"/>
        <end position="182"/>
    </location>
</feature>
<gene>
    <name evidence="2" type="ORF">K435DRAFT_812244</name>
</gene>